<dbReference type="AlphaFoldDB" id="A0A387HNJ0"/>
<keyword evidence="2" id="KW-1185">Reference proteome</keyword>
<dbReference type="Proteomes" id="UP000271554">
    <property type="component" value="Chromosome"/>
</dbReference>
<accession>A0A387HNJ0</accession>
<reference evidence="1 2" key="1">
    <citation type="submission" date="2018-10" db="EMBL/GenBank/DDBJ databases">
        <title>Relationship between Morphology and Antimicrobial Activity in Streptomyces.</title>
        <authorList>
            <person name="Kang H.J."/>
            <person name="Kim S.B."/>
        </authorList>
    </citation>
    <scope>NUCLEOTIDE SEQUENCE [LARGE SCALE GENOMIC DNA]</scope>
    <source>
        <strain evidence="1 2">BH38</strain>
    </source>
</reference>
<evidence type="ECO:0000313" key="2">
    <source>
        <dbReference type="Proteomes" id="UP000271554"/>
    </source>
</evidence>
<proteinExistence type="predicted"/>
<protein>
    <submittedName>
        <fullName evidence="1">Uncharacterized protein</fullName>
    </submittedName>
</protein>
<dbReference type="EMBL" id="CP032698">
    <property type="protein sequence ID" value="AYG85109.1"/>
    <property type="molecule type" value="Genomic_DNA"/>
</dbReference>
<dbReference type="KEGG" id="shun:DWB77_07325"/>
<name>A0A387HNJ0_9ACTN</name>
<evidence type="ECO:0000313" key="1">
    <source>
        <dbReference type="EMBL" id="AYG85109.1"/>
    </source>
</evidence>
<gene>
    <name evidence="1" type="ORF">DWB77_07325</name>
</gene>
<organism evidence="1 2">
    <name type="scientific">Streptomyces hundungensis</name>
    <dbReference type="NCBI Taxonomy" id="1077946"/>
    <lineage>
        <taxon>Bacteria</taxon>
        <taxon>Bacillati</taxon>
        <taxon>Actinomycetota</taxon>
        <taxon>Actinomycetes</taxon>
        <taxon>Kitasatosporales</taxon>
        <taxon>Streptomycetaceae</taxon>
        <taxon>Streptomyces</taxon>
    </lineage>
</organism>
<sequence length="53" mass="5718">MDATLSTRVSLVATSVGHGFSSWLFIALLVDRDVAALCVTVYVLVRGTVGHRR</sequence>
<dbReference type="RefSeq" id="WP_162952704.1">
    <property type="nucleotide sequence ID" value="NZ_CP032698.1"/>
</dbReference>